<evidence type="ECO:0000256" key="5">
    <source>
        <dbReference type="ARBA" id="ARBA00023157"/>
    </source>
</evidence>
<dbReference type="CDD" id="cd03593">
    <property type="entry name" value="CLECT_NK_receptors_like"/>
    <property type="match status" value="1"/>
</dbReference>
<keyword evidence="4" id="KW-0472">Membrane</keyword>
<dbReference type="PROSITE" id="PS50041">
    <property type="entry name" value="C_TYPE_LECTIN_2"/>
    <property type="match status" value="1"/>
</dbReference>
<keyword evidence="3" id="KW-0735">Signal-anchor</keyword>
<dbReference type="PANTHER" id="PTHR46784">
    <property type="entry name" value="KILLER CELL LECTIN-LIKE RECEPTOR SUBFAMILY B MEMBER 1"/>
    <property type="match status" value="1"/>
</dbReference>
<evidence type="ECO:0000256" key="1">
    <source>
        <dbReference type="ARBA" id="ARBA00004606"/>
    </source>
</evidence>
<dbReference type="Ensembl" id="ENSCPBT00000005558.1">
    <property type="protein sequence ID" value="ENSCPBP00000004564.1"/>
    <property type="gene ID" value="ENSCPBG00000003655.1"/>
</dbReference>
<dbReference type="InterPro" id="IPR001304">
    <property type="entry name" value="C-type_lectin-like"/>
</dbReference>
<dbReference type="Gene3D" id="3.10.100.10">
    <property type="entry name" value="Mannose-Binding Protein A, subunit A"/>
    <property type="match status" value="1"/>
</dbReference>
<keyword evidence="4" id="KW-1133">Transmembrane helix</keyword>
<dbReference type="GO" id="GO:0042269">
    <property type="term" value="P:regulation of natural killer cell mediated cytotoxicity"/>
    <property type="evidence" value="ECO:0007669"/>
    <property type="project" value="TreeGrafter"/>
</dbReference>
<evidence type="ECO:0000313" key="6">
    <source>
        <dbReference type="Ensembl" id="ENSCPBP00000004564.1"/>
    </source>
</evidence>
<dbReference type="PANTHER" id="PTHR46784:SF1">
    <property type="entry name" value="KILLER CELL LECTIN-LIKE RECEPTOR SUBFAMILY B MEMBER 1"/>
    <property type="match status" value="1"/>
</dbReference>
<dbReference type="InterPro" id="IPR033992">
    <property type="entry name" value="NKR-like_CTLD"/>
</dbReference>
<comment type="subcellular location">
    <subcellularLocation>
        <location evidence="1">Membrane</location>
        <topology evidence="1">Single-pass type II membrane protein</topology>
    </subcellularLocation>
</comment>
<keyword evidence="5" id="KW-1015">Disulfide bond</keyword>
<dbReference type="OrthoDB" id="538816at2759"/>
<dbReference type="GO" id="GO:0030246">
    <property type="term" value="F:carbohydrate binding"/>
    <property type="evidence" value="ECO:0007669"/>
    <property type="project" value="UniProtKB-KW"/>
</dbReference>
<dbReference type="Proteomes" id="UP000694380">
    <property type="component" value="Unplaced"/>
</dbReference>
<dbReference type="SUPFAM" id="SSF56436">
    <property type="entry name" value="C-type lectin-like"/>
    <property type="match status" value="1"/>
</dbReference>
<dbReference type="SMART" id="SM00034">
    <property type="entry name" value="CLECT"/>
    <property type="match status" value="1"/>
</dbReference>
<evidence type="ECO:0000256" key="3">
    <source>
        <dbReference type="ARBA" id="ARBA00022968"/>
    </source>
</evidence>
<evidence type="ECO:0000313" key="7">
    <source>
        <dbReference type="Proteomes" id="UP000694380"/>
    </source>
</evidence>
<dbReference type="InterPro" id="IPR016187">
    <property type="entry name" value="CTDL_fold"/>
</dbReference>
<dbReference type="InterPro" id="IPR051527">
    <property type="entry name" value="KLR_subfamily_B"/>
</dbReference>
<gene>
    <name evidence="6" type="primary">LOC101931364</name>
</gene>
<evidence type="ECO:0000256" key="2">
    <source>
        <dbReference type="ARBA" id="ARBA00022734"/>
    </source>
</evidence>
<dbReference type="Pfam" id="PF00059">
    <property type="entry name" value="Lectin_C"/>
    <property type="match status" value="1"/>
</dbReference>
<proteinExistence type="predicted"/>
<dbReference type="GeneTree" id="ENSGT00940000154685"/>
<name>A0A8C3H6N8_CHRPI</name>
<dbReference type="GO" id="GO:0005886">
    <property type="term" value="C:plasma membrane"/>
    <property type="evidence" value="ECO:0007669"/>
    <property type="project" value="TreeGrafter"/>
</dbReference>
<dbReference type="GO" id="GO:0038023">
    <property type="term" value="F:signaling receptor activity"/>
    <property type="evidence" value="ECO:0007669"/>
    <property type="project" value="TreeGrafter"/>
</dbReference>
<evidence type="ECO:0000256" key="4">
    <source>
        <dbReference type="ARBA" id="ARBA00022989"/>
    </source>
</evidence>
<protein>
    <submittedName>
        <fullName evidence="6">Uncharacterized protein</fullName>
    </submittedName>
</protein>
<reference evidence="6" key="2">
    <citation type="submission" date="2025-09" db="UniProtKB">
        <authorList>
            <consortium name="Ensembl"/>
        </authorList>
    </citation>
    <scope>IDENTIFICATION</scope>
</reference>
<dbReference type="AlphaFoldDB" id="A0A8C3H6N8"/>
<reference evidence="6" key="1">
    <citation type="submission" date="2025-08" db="UniProtKB">
        <authorList>
            <consortium name="Ensembl"/>
        </authorList>
    </citation>
    <scope>IDENTIFICATION</scope>
</reference>
<keyword evidence="4" id="KW-0812">Transmembrane</keyword>
<keyword evidence="7" id="KW-1185">Reference proteome</keyword>
<dbReference type="GO" id="GO:0009986">
    <property type="term" value="C:cell surface"/>
    <property type="evidence" value="ECO:0007669"/>
    <property type="project" value="TreeGrafter"/>
</dbReference>
<dbReference type="InterPro" id="IPR016186">
    <property type="entry name" value="C-type_lectin-like/link_sf"/>
</dbReference>
<organism evidence="6 7">
    <name type="scientific">Chrysemys picta bellii</name>
    <name type="common">Western painted turtle</name>
    <name type="synonym">Emys bellii</name>
    <dbReference type="NCBI Taxonomy" id="8478"/>
    <lineage>
        <taxon>Eukaryota</taxon>
        <taxon>Metazoa</taxon>
        <taxon>Chordata</taxon>
        <taxon>Craniata</taxon>
        <taxon>Vertebrata</taxon>
        <taxon>Euteleostomi</taxon>
        <taxon>Archelosauria</taxon>
        <taxon>Testudinata</taxon>
        <taxon>Testudines</taxon>
        <taxon>Cryptodira</taxon>
        <taxon>Durocryptodira</taxon>
        <taxon>Testudinoidea</taxon>
        <taxon>Emydidae</taxon>
        <taxon>Chrysemys</taxon>
    </lineage>
</organism>
<accession>A0A8C3H6N8</accession>
<keyword evidence="2" id="KW-0430">Lectin</keyword>
<sequence length="247" mass="27449">MRQLLDSPPSCRLSSSSALAMAGEIVYADLNIPGAFSTSKSLHPSQHPNITQCPRWHRMALWLGCAGNVILLAAVIALGVWGQTGRQRTTNGIECNSSLKDSQSWLNQSLYPKPDNNSTEGCGCKLCPADWLLHKNKCYWVSKESKTWNESREDCSAKSSQMLVIQDKEEMVYVLSIPQLNLVWLGLSVTSPERKWTWVDGSTFDETLFQLTGTADRESCGMIKGNRTISETCTAVTKWICEKVALK</sequence>